<evidence type="ECO:0000313" key="1">
    <source>
        <dbReference type="EMBL" id="KAI7983047.1"/>
    </source>
</evidence>
<protein>
    <submittedName>
        <fullName evidence="1">Protein DOWNY MILDEW RESISTANCE 6</fullName>
    </submittedName>
</protein>
<keyword evidence="2" id="KW-1185">Reference proteome</keyword>
<sequence length="110" mass="12568">MAEARDRNSIIKKVLNASQEFGFFQVINHGVSENLMDDAMDLFKEFFDMPADDKASVYSDDPSQSCRLFTSSYNYFGGIISDTLVILQRNAFNRGLKSQLDIERLLEDIQ</sequence>
<accession>A0ACC0F3Z4</accession>
<dbReference type="Proteomes" id="UP001060215">
    <property type="component" value="Chromosome 11"/>
</dbReference>
<name>A0ACC0F3Z4_9ERIC</name>
<reference evidence="1 2" key="1">
    <citation type="journal article" date="2022" name="Plant J.">
        <title>Chromosome-level genome of Camellia lanceoleosa provides a valuable resource for understanding genome evolution and self-incompatibility.</title>
        <authorList>
            <person name="Gong W."/>
            <person name="Xiao S."/>
            <person name="Wang L."/>
            <person name="Liao Z."/>
            <person name="Chang Y."/>
            <person name="Mo W."/>
            <person name="Hu G."/>
            <person name="Li W."/>
            <person name="Zhao G."/>
            <person name="Zhu H."/>
            <person name="Hu X."/>
            <person name="Ji K."/>
            <person name="Xiang X."/>
            <person name="Song Q."/>
            <person name="Yuan D."/>
            <person name="Jin S."/>
            <person name="Zhang L."/>
        </authorList>
    </citation>
    <scope>NUCLEOTIDE SEQUENCE [LARGE SCALE GENOMIC DNA]</scope>
    <source>
        <strain evidence="1">SQ_2022a</strain>
    </source>
</reference>
<proteinExistence type="predicted"/>
<evidence type="ECO:0000313" key="2">
    <source>
        <dbReference type="Proteomes" id="UP001060215"/>
    </source>
</evidence>
<gene>
    <name evidence="1" type="ORF">LOK49_LG15G00636</name>
</gene>
<dbReference type="EMBL" id="CM045768">
    <property type="protein sequence ID" value="KAI7983047.1"/>
    <property type="molecule type" value="Genomic_DNA"/>
</dbReference>
<comment type="caution">
    <text evidence="1">The sequence shown here is derived from an EMBL/GenBank/DDBJ whole genome shotgun (WGS) entry which is preliminary data.</text>
</comment>
<organism evidence="1 2">
    <name type="scientific">Camellia lanceoleosa</name>
    <dbReference type="NCBI Taxonomy" id="1840588"/>
    <lineage>
        <taxon>Eukaryota</taxon>
        <taxon>Viridiplantae</taxon>
        <taxon>Streptophyta</taxon>
        <taxon>Embryophyta</taxon>
        <taxon>Tracheophyta</taxon>
        <taxon>Spermatophyta</taxon>
        <taxon>Magnoliopsida</taxon>
        <taxon>eudicotyledons</taxon>
        <taxon>Gunneridae</taxon>
        <taxon>Pentapetalae</taxon>
        <taxon>asterids</taxon>
        <taxon>Ericales</taxon>
        <taxon>Theaceae</taxon>
        <taxon>Camellia</taxon>
    </lineage>
</organism>